<dbReference type="GO" id="GO:0010207">
    <property type="term" value="P:photosystem II assembly"/>
    <property type="evidence" value="ECO:0007669"/>
    <property type="project" value="InterPro"/>
</dbReference>
<keyword evidence="1" id="KW-0175">Coiled coil</keyword>
<evidence type="ECO:0000313" key="3">
    <source>
        <dbReference type="Proteomes" id="UP001190700"/>
    </source>
</evidence>
<accession>A0AAE0FVM9</accession>
<dbReference type="PANTHER" id="PTHR34793">
    <property type="entry name" value="PROTEIN THYLAKOID FORMATION 1, CHLOROPLASTIC"/>
    <property type="match status" value="1"/>
</dbReference>
<dbReference type="InterPro" id="IPR017499">
    <property type="entry name" value="Thf1"/>
</dbReference>
<gene>
    <name evidence="2" type="ORF">CYMTET_24551</name>
</gene>
<organism evidence="2 3">
    <name type="scientific">Cymbomonas tetramitiformis</name>
    <dbReference type="NCBI Taxonomy" id="36881"/>
    <lineage>
        <taxon>Eukaryota</taxon>
        <taxon>Viridiplantae</taxon>
        <taxon>Chlorophyta</taxon>
        <taxon>Pyramimonadophyceae</taxon>
        <taxon>Pyramimonadales</taxon>
        <taxon>Pyramimonadaceae</taxon>
        <taxon>Cymbomonas</taxon>
    </lineage>
</organism>
<keyword evidence="3" id="KW-1185">Reference proteome</keyword>
<protein>
    <submittedName>
        <fullName evidence="2">Protein THYLAKOID FORMATION 1, chloroplastic</fullName>
    </submittedName>
</protein>
<evidence type="ECO:0000313" key="2">
    <source>
        <dbReference type="EMBL" id="KAK3266864.1"/>
    </source>
</evidence>
<comment type="caution">
    <text evidence="2">The sequence shown here is derived from an EMBL/GenBank/DDBJ whole genome shotgun (WGS) entry which is preliminary data.</text>
</comment>
<dbReference type="GO" id="GO:0045038">
    <property type="term" value="P:protein import into chloroplast thylakoid membrane"/>
    <property type="evidence" value="ECO:0007669"/>
    <property type="project" value="TreeGrafter"/>
</dbReference>
<proteinExistence type="predicted"/>
<dbReference type="AlphaFoldDB" id="A0AAE0FVM9"/>
<dbReference type="GO" id="GO:0010027">
    <property type="term" value="P:thylakoid membrane organization"/>
    <property type="evidence" value="ECO:0007669"/>
    <property type="project" value="TreeGrafter"/>
</dbReference>
<dbReference type="GO" id="GO:0009534">
    <property type="term" value="C:chloroplast thylakoid"/>
    <property type="evidence" value="ECO:0007669"/>
    <property type="project" value="TreeGrafter"/>
</dbReference>
<evidence type="ECO:0000256" key="1">
    <source>
        <dbReference type="ARBA" id="ARBA00023054"/>
    </source>
</evidence>
<sequence length="292" mass="31883">MQNTIAKSTVTPLSATSCKHHTSVANGQKICQPPKAILSSRATFCSRSVIRSLQTRRTASPKYSQKALQVSAEFSPPTLSDTKDAFIKSYPYPIPAVFNTILQELLCMQHFARFQANYKYSPVIALGFISVFDQVFAEYKYGNAEEIFSSYIKALEESPETYRSDAVALTEAAKGAGSADALNELAAVKDLAAQDKLVHNKFLSIGLFRCLELAGVTEPAALESLVKASGLSLDAVNRDLLTYKGLLSKLNAAKEMEKQFLEREQKVTAQRAADLAAKEAKAEKAEEVVNAE</sequence>
<reference evidence="2 3" key="1">
    <citation type="journal article" date="2015" name="Genome Biol. Evol.">
        <title>Comparative Genomics of a Bacterivorous Green Alga Reveals Evolutionary Causalities and Consequences of Phago-Mixotrophic Mode of Nutrition.</title>
        <authorList>
            <person name="Burns J.A."/>
            <person name="Paasch A."/>
            <person name="Narechania A."/>
            <person name="Kim E."/>
        </authorList>
    </citation>
    <scope>NUCLEOTIDE SEQUENCE [LARGE SCALE GENOMIC DNA]</scope>
    <source>
        <strain evidence="2 3">PLY_AMNH</strain>
    </source>
</reference>
<dbReference type="Pfam" id="PF11264">
    <property type="entry name" value="ThylakoidFormat"/>
    <property type="match status" value="1"/>
</dbReference>
<dbReference type="GO" id="GO:0045037">
    <property type="term" value="P:protein import into chloroplast stroma"/>
    <property type="evidence" value="ECO:0007669"/>
    <property type="project" value="TreeGrafter"/>
</dbReference>
<dbReference type="PROSITE" id="PS51257">
    <property type="entry name" value="PROKAR_LIPOPROTEIN"/>
    <property type="match status" value="1"/>
</dbReference>
<name>A0AAE0FVM9_9CHLO</name>
<dbReference type="EMBL" id="LGRX02012791">
    <property type="protein sequence ID" value="KAK3266864.1"/>
    <property type="molecule type" value="Genomic_DNA"/>
</dbReference>
<dbReference type="Proteomes" id="UP001190700">
    <property type="component" value="Unassembled WGS sequence"/>
</dbReference>
<dbReference type="PANTHER" id="PTHR34793:SF1">
    <property type="entry name" value="PROTEIN THYLAKOID FORMATION 1, CHLOROPLASTIC"/>
    <property type="match status" value="1"/>
</dbReference>